<dbReference type="Pfam" id="PF03795">
    <property type="entry name" value="YCII"/>
    <property type="match status" value="1"/>
</dbReference>
<dbReference type="PANTHER" id="PTHR37828:SF1">
    <property type="entry name" value="YCII-RELATED DOMAIN-CONTAINING PROTEIN"/>
    <property type="match status" value="1"/>
</dbReference>
<proteinExistence type="inferred from homology"/>
<dbReference type="Proteomes" id="UP001500383">
    <property type="component" value="Unassembled WGS sequence"/>
</dbReference>
<evidence type="ECO:0000313" key="3">
    <source>
        <dbReference type="EMBL" id="GAA1697087.1"/>
    </source>
</evidence>
<feature type="domain" description="YCII-related" evidence="2">
    <location>
        <begin position="8"/>
        <end position="85"/>
    </location>
</feature>
<evidence type="ECO:0000259" key="2">
    <source>
        <dbReference type="Pfam" id="PF03795"/>
    </source>
</evidence>
<dbReference type="SUPFAM" id="SSF54909">
    <property type="entry name" value="Dimeric alpha+beta barrel"/>
    <property type="match status" value="1"/>
</dbReference>
<dbReference type="RefSeq" id="WP_182616500.1">
    <property type="nucleotide sequence ID" value="NZ_BAAAQG010000002.1"/>
</dbReference>
<dbReference type="Gene3D" id="3.30.70.1060">
    <property type="entry name" value="Dimeric alpha+beta barrel"/>
    <property type="match status" value="1"/>
</dbReference>
<reference evidence="3 4" key="1">
    <citation type="journal article" date="2019" name="Int. J. Syst. Evol. Microbiol.">
        <title>The Global Catalogue of Microorganisms (GCM) 10K type strain sequencing project: providing services to taxonomists for standard genome sequencing and annotation.</title>
        <authorList>
            <consortium name="The Broad Institute Genomics Platform"/>
            <consortium name="The Broad Institute Genome Sequencing Center for Infectious Disease"/>
            <person name="Wu L."/>
            <person name="Ma J."/>
        </authorList>
    </citation>
    <scope>NUCLEOTIDE SEQUENCE [LARGE SCALE GENOMIC DNA]</scope>
    <source>
        <strain evidence="3 4">JCM 16002</strain>
    </source>
</reference>
<protein>
    <recommendedName>
        <fullName evidence="2">YCII-related domain-containing protein</fullName>
    </recommendedName>
</protein>
<dbReference type="InterPro" id="IPR005545">
    <property type="entry name" value="YCII"/>
</dbReference>
<dbReference type="InterPro" id="IPR011008">
    <property type="entry name" value="Dimeric_a/b-barrel"/>
</dbReference>
<comment type="similarity">
    <text evidence="1">Belongs to the YciI family.</text>
</comment>
<accession>A0ABN2I1Y3</accession>
<keyword evidence="4" id="KW-1185">Reference proteome</keyword>
<name>A0ABN2I1Y3_9ACTN</name>
<comment type="caution">
    <text evidence="3">The sequence shown here is derived from an EMBL/GenBank/DDBJ whole genome shotgun (WGS) entry which is preliminary data.</text>
</comment>
<dbReference type="EMBL" id="BAAAQG010000002">
    <property type="protein sequence ID" value="GAA1697087.1"/>
    <property type="molecule type" value="Genomic_DNA"/>
</dbReference>
<dbReference type="PANTHER" id="PTHR37828">
    <property type="entry name" value="GSR2449 PROTEIN"/>
    <property type="match status" value="1"/>
</dbReference>
<organism evidence="3 4">
    <name type="scientific">Dietzia cercidiphylli</name>
    <dbReference type="NCBI Taxonomy" id="498199"/>
    <lineage>
        <taxon>Bacteria</taxon>
        <taxon>Bacillati</taxon>
        <taxon>Actinomycetota</taxon>
        <taxon>Actinomycetes</taxon>
        <taxon>Mycobacteriales</taxon>
        <taxon>Dietziaceae</taxon>
        <taxon>Dietzia</taxon>
    </lineage>
</organism>
<evidence type="ECO:0000313" key="4">
    <source>
        <dbReference type="Proteomes" id="UP001500383"/>
    </source>
</evidence>
<evidence type="ECO:0000256" key="1">
    <source>
        <dbReference type="ARBA" id="ARBA00007689"/>
    </source>
</evidence>
<gene>
    <name evidence="3" type="ORF">GCM10009831_01360</name>
</gene>
<sequence>MPLFAVDYRYEPEQTDDREANKPAHREWLSARVDAGSIRSVGPYTDGSGALLVVEAADSDTARALVAEDPHCLRGMVSEVTVREWMPVYGALA</sequence>